<dbReference type="PANTHER" id="PTHR43785:SF2">
    <property type="entry name" value="TYPE-1 GLUTAMINE SYNTHETASE 1"/>
    <property type="match status" value="1"/>
</dbReference>
<organism evidence="5 6">
    <name type="scientific">Echria macrotheca</name>
    <dbReference type="NCBI Taxonomy" id="438768"/>
    <lineage>
        <taxon>Eukaryota</taxon>
        <taxon>Fungi</taxon>
        <taxon>Dikarya</taxon>
        <taxon>Ascomycota</taxon>
        <taxon>Pezizomycotina</taxon>
        <taxon>Sordariomycetes</taxon>
        <taxon>Sordariomycetidae</taxon>
        <taxon>Sordariales</taxon>
        <taxon>Schizotheciaceae</taxon>
        <taxon>Echria</taxon>
    </lineage>
</organism>
<sequence length="469" mass="51979">MATSSNAAEALESFTRNHPDTRFIRLQWLDYASTVRGRILTLHHLQELVSSDRYHGLSGLNNLLVDSSVAFNDREGDCVADQGCLIPDFSSLRRCPGLKGHAVVFCNFGTNTVRASPGVPERPQPREACTRRLLQEAQQEAQRMGFGFLVGFEVEFVATPIRSRNNADGQQYAHHYQHQLSGMRTLEDSGAQPVLCEITEALQDVGLKVQHFHAEGSTGQLELAMGPLPPLEAVDALILARETIRRVCRHHSFEASFAPSSPELNGLHLNMSMQQQPRHGYTDAPRDGCSKEAADWFLAGVFAHLDALCGLGMPLPESYDRAVTGRGCCGRFKAWGTQNREVCVRRKGLGFWEFRVLDHAANVYLFVAAVIFAGMDGIRHKAELKIADVTFEPAYATPEKRRLYGVTEELPGAVDQAYGALRADSLLRDKFGAVAIDAYVAVMKEYHRRLTNSGKLGSSARQKWLLARL</sequence>
<protein>
    <recommendedName>
        <fullName evidence="4">GS catalytic domain-containing protein</fullName>
    </recommendedName>
</protein>
<dbReference type="InterPro" id="IPR008146">
    <property type="entry name" value="Gln_synth_cat_dom"/>
</dbReference>
<dbReference type="Gene3D" id="3.30.590.10">
    <property type="entry name" value="Glutamine synthetase/guanido kinase, catalytic domain"/>
    <property type="match status" value="1"/>
</dbReference>
<comment type="similarity">
    <text evidence="2 3">Belongs to the glutamine synthetase family.</text>
</comment>
<evidence type="ECO:0000313" key="5">
    <source>
        <dbReference type="EMBL" id="KAK1753164.1"/>
    </source>
</evidence>
<dbReference type="PANTHER" id="PTHR43785">
    <property type="entry name" value="GAMMA-GLUTAMYLPUTRESCINE SYNTHETASE"/>
    <property type="match status" value="1"/>
</dbReference>
<name>A0AAJ0F9I5_9PEZI</name>
<evidence type="ECO:0000313" key="6">
    <source>
        <dbReference type="Proteomes" id="UP001239445"/>
    </source>
</evidence>
<accession>A0AAJ0F9I5</accession>
<keyword evidence="1" id="KW-0436">Ligase</keyword>
<dbReference type="Proteomes" id="UP001239445">
    <property type="component" value="Unassembled WGS sequence"/>
</dbReference>
<dbReference type="SUPFAM" id="SSF55931">
    <property type="entry name" value="Glutamine synthetase/guanido kinase"/>
    <property type="match status" value="1"/>
</dbReference>
<evidence type="ECO:0000259" key="4">
    <source>
        <dbReference type="PROSITE" id="PS51987"/>
    </source>
</evidence>
<dbReference type="PROSITE" id="PS51987">
    <property type="entry name" value="GS_CATALYTIC"/>
    <property type="match status" value="1"/>
</dbReference>
<gene>
    <name evidence="5" type="ORF">QBC47DRAFT_387910</name>
</gene>
<evidence type="ECO:0000256" key="1">
    <source>
        <dbReference type="ARBA" id="ARBA00022598"/>
    </source>
</evidence>
<dbReference type="AlphaFoldDB" id="A0AAJ0F9I5"/>
<dbReference type="InterPro" id="IPR014746">
    <property type="entry name" value="Gln_synth/guanido_kin_cat_dom"/>
</dbReference>
<comment type="caution">
    <text evidence="5">The sequence shown here is derived from an EMBL/GenBank/DDBJ whole genome shotgun (WGS) entry which is preliminary data.</text>
</comment>
<dbReference type="EMBL" id="MU839838">
    <property type="protein sequence ID" value="KAK1753164.1"/>
    <property type="molecule type" value="Genomic_DNA"/>
</dbReference>
<reference evidence="5" key="1">
    <citation type="submission" date="2023-06" db="EMBL/GenBank/DDBJ databases">
        <title>Genome-scale phylogeny and comparative genomics of the fungal order Sordariales.</title>
        <authorList>
            <consortium name="Lawrence Berkeley National Laboratory"/>
            <person name="Hensen N."/>
            <person name="Bonometti L."/>
            <person name="Westerberg I."/>
            <person name="Brannstrom I.O."/>
            <person name="Guillou S."/>
            <person name="Cros-Aarteil S."/>
            <person name="Calhoun S."/>
            <person name="Haridas S."/>
            <person name="Kuo A."/>
            <person name="Mondo S."/>
            <person name="Pangilinan J."/>
            <person name="Riley R."/>
            <person name="Labutti K."/>
            <person name="Andreopoulos B."/>
            <person name="Lipzen A."/>
            <person name="Chen C."/>
            <person name="Yanf M."/>
            <person name="Daum C."/>
            <person name="Ng V."/>
            <person name="Clum A."/>
            <person name="Steindorff A."/>
            <person name="Ohm R."/>
            <person name="Martin F."/>
            <person name="Silar P."/>
            <person name="Natvig D."/>
            <person name="Lalanne C."/>
            <person name="Gautier V."/>
            <person name="Ament-Velasquez S.L."/>
            <person name="Kruys A."/>
            <person name="Hutchinson M.I."/>
            <person name="Powell A.J."/>
            <person name="Barry K."/>
            <person name="Miller A.N."/>
            <person name="Grigoriev I.V."/>
            <person name="Debuchy R."/>
            <person name="Gladieux P."/>
            <person name="Thoren M.H."/>
            <person name="Johannesson H."/>
        </authorList>
    </citation>
    <scope>NUCLEOTIDE SEQUENCE</scope>
    <source>
        <strain evidence="5">PSN4</strain>
    </source>
</reference>
<keyword evidence="6" id="KW-1185">Reference proteome</keyword>
<dbReference type="Pfam" id="PF00120">
    <property type="entry name" value="Gln-synt_C"/>
    <property type="match status" value="1"/>
</dbReference>
<feature type="domain" description="GS catalytic" evidence="4">
    <location>
        <begin position="130"/>
        <end position="469"/>
    </location>
</feature>
<dbReference type="SMART" id="SM01230">
    <property type="entry name" value="Gln-synt_C"/>
    <property type="match status" value="1"/>
</dbReference>
<evidence type="ECO:0000256" key="3">
    <source>
        <dbReference type="RuleBase" id="RU000384"/>
    </source>
</evidence>
<proteinExistence type="inferred from homology"/>
<evidence type="ECO:0000256" key="2">
    <source>
        <dbReference type="PROSITE-ProRule" id="PRU01331"/>
    </source>
</evidence>
<dbReference type="GO" id="GO:0004356">
    <property type="term" value="F:glutamine synthetase activity"/>
    <property type="evidence" value="ECO:0007669"/>
    <property type="project" value="InterPro"/>
</dbReference>